<evidence type="ECO:0000256" key="9">
    <source>
        <dbReference type="SAM" id="SignalP"/>
    </source>
</evidence>
<dbReference type="PANTHER" id="PTHR42650">
    <property type="entry name" value="TAIL-ANCHORED PROTEIN INSERTION RECEPTOR WRB"/>
    <property type="match status" value="1"/>
</dbReference>
<feature type="region of interest" description="Disordered" evidence="8">
    <location>
        <begin position="201"/>
        <end position="230"/>
    </location>
</feature>
<comment type="subcellular location">
    <subcellularLocation>
        <location evidence="1">Endoplasmic reticulum membrane</location>
        <topology evidence="1">Multi-pass membrane protein</topology>
    </subcellularLocation>
</comment>
<evidence type="ECO:0000256" key="1">
    <source>
        <dbReference type="ARBA" id="ARBA00004477"/>
    </source>
</evidence>
<keyword evidence="3" id="KW-0813">Transport</keyword>
<evidence type="ECO:0000256" key="8">
    <source>
        <dbReference type="SAM" id="MobiDB-lite"/>
    </source>
</evidence>
<evidence type="ECO:0000256" key="2">
    <source>
        <dbReference type="ARBA" id="ARBA00010799"/>
    </source>
</evidence>
<accession>A0A4S8WGM1</accession>
<dbReference type="EMBL" id="QZAJ01000005">
    <property type="protein sequence ID" value="THW23836.1"/>
    <property type="molecule type" value="Genomic_DNA"/>
</dbReference>
<evidence type="ECO:0000256" key="6">
    <source>
        <dbReference type="ARBA" id="ARBA00022989"/>
    </source>
</evidence>
<sequence length="230" mass="25853">MSLLLAVFLLNLAIHLINTLGAATLNELLWVLYNKLPTPTAKDAQDSARLKKEVVRLKREMNAVSAQDEFARWAKLRRTHDKAVAEYEKSSMWNPDYALMCKDGILTDATQQPRFKTPKPSSTRRPMFFAGWAQTFWFSRQALFWLPQGWVPGYVEWLLAFPRAPKGSISIQLWGIACASVISLSSEAIVATYVLATKRPDMKAGKQEQEPQAFKSDGATTTSAEGEKEL</sequence>
<dbReference type="GO" id="GO:0071816">
    <property type="term" value="P:tail-anchored membrane protein insertion into ER membrane"/>
    <property type="evidence" value="ECO:0007669"/>
    <property type="project" value="InterPro"/>
</dbReference>
<proteinExistence type="inferred from homology"/>
<keyword evidence="9" id="KW-0732">Signal</keyword>
<evidence type="ECO:0000256" key="7">
    <source>
        <dbReference type="ARBA" id="ARBA00023136"/>
    </source>
</evidence>
<gene>
    <name evidence="10" type="ORF">D6D24_00395</name>
</gene>
<organism evidence="10 11">
    <name type="scientific">Aureobasidium pullulans</name>
    <name type="common">Black yeast</name>
    <name type="synonym">Pullularia pullulans</name>
    <dbReference type="NCBI Taxonomy" id="5580"/>
    <lineage>
        <taxon>Eukaryota</taxon>
        <taxon>Fungi</taxon>
        <taxon>Dikarya</taxon>
        <taxon>Ascomycota</taxon>
        <taxon>Pezizomycotina</taxon>
        <taxon>Dothideomycetes</taxon>
        <taxon>Dothideomycetidae</taxon>
        <taxon>Dothideales</taxon>
        <taxon>Saccotheciaceae</taxon>
        <taxon>Aureobasidium</taxon>
    </lineage>
</organism>
<dbReference type="InterPro" id="IPR028945">
    <property type="entry name" value="Get1"/>
</dbReference>
<dbReference type="PANTHER" id="PTHR42650:SF1">
    <property type="entry name" value="GUIDED ENTRY OF TAIL-ANCHORED PROTEINS FACTOR 1"/>
    <property type="match status" value="1"/>
</dbReference>
<keyword evidence="6" id="KW-1133">Transmembrane helix</keyword>
<evidence type="ECO:0000313" key="11">
    <source>
        <dbReference type="Proteomes" id="UP000308014"/>
    </source>
</evidence>
<evidence type="ECO:0000256" key="5">
    <source>
        <dbReference type="ARBA" id="ARBA00022824"/>
    </source>
</evidence>
<dbReference type="Gene3D" id="1.10.287.660">
    <property type="entry name" value="Helix hairpin bin"/>
    <property type="match status" value="1"/>
</dbReference>
<dbReference type="GO" id="GO:0043529">
    <property type="term" value="C:GET complex"/>
    <property type="evidence" value="ECO:0007669"/>
    <property type="project" value="TreeGrafter"/>
</dbReference>
<feature type="chain" id="PRO_5043195974" evidence="9">
    <location>
        <begin position="20"/>
        <end position="230"/>
    </location>
</feature>
<dbReference type="AlphaFoldDB" id="A0A4S8WGM1"/>
<dbReference type="GO" id="GO:0005789">
    <property type="term" value="C:endoplasmic reticulum membrane"/>
    <property type="evidence" value="ECO:0007669"/>
    <property type="project" value="UniProtKB-SubCell"/>
</dbReference>
<protein>
    <submittedName>
        <fullName evidence="10">Protein get1</fullName>
    </submittedName>
</protein>
<dbReference type="GO" id="GO:0043495">
    <property type="term" value="F:protein-membrane adaptor activity"/>
    <property type="evidence" value="ECO:0007669"/>
    <property type="project" value="TreeGrafter"/>
</dbReference>
<feature type="signal peptide" evidence="9">
    <location>
        <begin position="1"/>
        <end position="19"/>
    </location>
</feature>
<keyword evidence="5" id="KW-0256">Endoplasmic reticulum</keyword>
<dbReference type="Proteomes" id="UP000308014">
    <property type="component" value="Unassembled WGS sequence"/>
</dbReference>
<evidence type="ECO:0000256" key="3">
    <source>
        <dbReference type="ARBA" id="ARBA00022448"/>
    </source>
</evidence>
<comment type="caution">
    <text evidence="10">The sequence shown here is derived from an EMBL/GenBank/DDBJ whole genome shotgun (WGS) entry which is preliminary data.</text>
</comment>
<dbReference type="Pfam" id="PF04420">
    <property type="entry name" value="CHD5"/>
    <property type="match status" value="2"/>
</dbReference>
<dbReference type="InterPro" id="IPR029012">
    <property type="entry name" value="Helix_hairpin_bin_sf"/>
</dbReference>
<comment type="similarity">
    <text evidence="2">Belongs to the WRB/GET1 family.</text>
</comment>
<keyword evidence="4" id="KW-0812">Transmembrane</keyword>
<evidence type="ECO:0000313" key="10">
    <source>
        <dbReference type="EMBL" id="THW23836.1"/>
    </source>
</evidence>
<evidence type="ECO:0000256" key="4">
    <source>
        <dbReference type="ARBA" id="ARBA00022692"/>
    </source>
</evidence>
<reference evidence="10 11" key="1">
    <citation type="submission" date="2018-10" db="EMBL/GenBank/DDBJ databases">
        <title>Fifty Aureobasidium pullulans genomes reveal a recombining polyextremotolerant generalist.</title>
        <authorList>
            <person name="Gostincar C."/>
            <person name="Turk M."/>
            <person name="Zajc J."/>
            <person name="Gunde-Cimerman N."/>
        </authorList>
    </citation>
    <scope>NUCLEOTIDE SEQUENCE [LARGE SCALE GENOMIC DNA]</scope>
    <source>
        <strain evidence="10 11">EXF-11318</strain>
    </source>
</reference>
<keyword evidence="7" id="KW-0472">Membrane</keyword>
<name>A0A4S8WGM1_AURPU</name>